<name>A0ACB7U804_DIOAL</name>
<comment type="caution">
    <text evidence="1">The sequence shown here is derived from an EMBL/GenBank/DDBJ whole genome shotgun (WGS) entry which is preliminary data.</text>
</comment>
<keyword evidence="2" id="KW-1185">Reference proteome</keyword>
<reference evidence="2" key="1">
    <citation type="journal article" date="2022" name="Nat. Commun.">
        <title>Chromosome evolution and the genetic basis of agronomically important traits in greater yam.</title>
        <authorList>
            <person name="Bredeson J.V."/>
            <person name="Lyons J.B."/>
            <person name="Oniyinde I.O."/>
            <person name="Okereke N.R."/>
            <person name="Kolade O."/>
            <person name="Nnabue I."/>
            <person name="Nwadili C.O."/>
            <person name="Hribova E."/>
            <person name="Parker M."/>
            <person name="Nwogha J."/>
            <person name="Shu S."/>
            <person name="Carlson J."/>
            <person name="Kariba R."/>
            <person name="Muthemba S."/>
            <person name="Knop K."/>
            <person name="Barton G.J."/>
            <person name="Sherwood A.V."/>
            <person name="Lopez-Montes A."/>
            <person name="Asiedu R."/>
            <person name="Jamnadass R."/>
            <person name="Muchugi A."/>
            <person name="Goodstein D."/>
            <person name="Egesi C.N."/>
            <person name="Featherston J."/>
            <person name="Asfaw A."/>
            <person name="Simpson G.G."/>
            <person name="Dolezel J."/>
            <person name="Hendre P.S."/>
            <person name="Van Deynze A."/>
            <person name="Kumar P.L."/>
            <person name="Obidiegwu J.E."/>
            <person name="Bhattacharjee R."/>
            <person name="Rokhsar D.S."/>
        </authorList>
    </citation>
    <scope>NUCLEOTIDE SEQUENCE [LARGE SCALE GENOMIC DNA]</scope>
    <source>
        <strain evidence="2">cv. TDa95/00328</strain>
    </source>
</reference>
<protein>
    <submittedName>
        <fullName evidence="1">GDSL lipase/esterase protein</fullName>
    </submittedName>
</protein>
<evidence type="ECO:0000313" key="2">
    <source>
        <dbReference type="Proteomes" id="UP000827976"/>
    </source>
</evidence>
<accession>A0ACB7U804</accession>
<dbReference type="Proteomes" id="UP000827976">
    <property type="component" value="Chromosome 18"/>
</dbReference>
<organism evidence="1 2">
    <name type="scientific">Dioscorea alata</name>
    <name type="common">Purple yam</name>
    <dbReference type="NCBI Taxonomy" id="55571"/>
    <lineage>
        <taxon>Eukaryota</taxon>
        <taxon>Viridiplantae</taxon>
        <taxon>Streptophyta</taxon>
        <taxon>Embryophyta</taxon>
        <taxon>Tracheophyta</taxon>
        <taxon>Spermatophyta</taxon>
        <taxon>Magnoliopsida</taxon>
        <taxon>Liliopsida</taxon>
        <taxon>Dioscoreales</taxon>
        <taxon>Dioscoreaceae</taxon>
        <taxon>Dioscorea</taxon>
    </lineage>
</organism>
<gene>
    <name evidence="1" type="ORF">IHE45_18G075200</name>
</gene>
<feature type="non-terminal residue" evidence="1">
    <location>
        <position position="1"/>
    </location>
</feature>
<proteinExistence type="predicted"/>
<sequence length="365" mass="40659">SLKTPTSALFIFGDSIVDAGTNNHIKSVANFKADYHPYGQNGFFNGPTGRFSDGRVLVDFIAELANIPAIPPFLQPSAKFINGANFASAGAGILSETNQGLVINLETQIKQFEELQKSLQEELGETEVKALISKAVYLISIGTNDYLHGYTFNPNMQETFSVEDYVGMVTGNLSQAIQDLYDRGARKFGVLDLMPLGCMPSLRALNPNTKNGSCFEEVSEIAKAHNRALLATLIIQQHIYKGFKYVHSNFFEWMDKRIHFPSEYGFRDAVNACCGKGAFRGINSCGRMKKEDDYEVCEDSNENLWWDSVHVSEKVHEQLALELWTATPSLPGSYNFKDLFSDFQNLRVEDVIVHEQSDLGFVSAT</sequence>
<dbReference type="EMBL" id="CM037028">
    <property type="protein sequence ID" value="KAH7656464.1"/>
    <property type="molecule type" value="Genomic_DNA"/>
</dbReference>
<evidence type="ECO:0000313" key="1">
    <source>
        <dbReference type="EMBL" id="KAH7656464.1"/>
    </source>
</evidence>